<dbReference type="PANTHER" id="PTHR20991">
    <property type="entry name" value="PARATHYROID HORMONE-RESPONSIVE B1 GENE"/>
    <property type="match status" value="1"/>
</dbReference>
<organism evidence="3 4">
    <name type="scientific">Perkinsus chesapeaki</name>
    <name type="common">Clam parasite</name>
    <name type="synonym">Perkinsus andrewsi</name>
    <dbReference type="NCBI Taxonomy" id="330153"/>
    <lineage>
        <taxon>Eukaryota</taxon>
        <taxon>Sar</taxon>
        <taxon>Alveolata</taxon>
        <taxon>Perkinsozoa</taxon>
        <taxon>Perkinsea</taxon>
        <taxon>Perkinsida</taxon>
        <taxon>Perkinsidae</taxon>
        <taxon>Perkinsus</taxon>
    </lineage>
</organism>
<keyword evidence="4" id="KW-1185">Reference proteome</keyword>
<evidence type="ECO:0000259" key="1">
    <source>
        <dbReference type="Pfam" id="PF23338"/>
    </source>
</evidence>
<name>A0A7J6N365_PERCH</name>
<feature type="domain" description="PTHB1 hairpin" evidence="1">
    <location>
        <begin position="33"/>
        <end position="134"/>
    </location>
</feature>
<dbReference type="PANTHER" id="PTHR20991:SF0">
    <property type="entry name" value="PROTEIN PTHB1"/>
    <property type="match status" value="1"/>
</dbReference>
<dbReference type="AlphaFoldDB" id="A0A7J6N365"/>
<dbReference type="InterPro" id="IPR055364">
    <property type="entry name" value="PTHB1_CtH_dom"/>
</dbReference>
<dbReference type="Pfam" id="PF23339">
    <property type="entry name" value="PTHB1_CtH"/>
    <property type="match status" value="1"/>
</dbReference>
<dbReference type="GO" id="GO:0016020">
    <property type="term" value="C:membrane"/>
    <property type="evidence" value="ECO:0007669"/>
    <property type="project" value="TreeGrafter"/>
</dbReference>
<gene>
    <name evidence="3" type="ORF">FOL47_006966</name>
</gene>
<dbReference type="Pfam" id="PF23338">
    <property type="entry name" value="PTHB1_hp"/>
    <property type="match status" value="1"/>
</dbReference>
<dbReference type="EMBL" id="JAAPAO010000004">
    <property type="protein sequence ID" value="KAF4678017.1"/>
    <property type="molecule type" value="Genomic_DNA"/>
</dbReference>
<comment type="caution">
    <text evidence="3">The sequence shown here is derived from an EMBL/GenBank/DDBJ whole genome shotgun (WGS) entry which is preliminary data.</text>
</comment>
<feature type="domain" description="PTHB1 C-terminal helix bundle" evidence="2">
    <location>
        <begin position="181"/>
        <end position="235"/>
    </location>
</feature>
<evidence type="ECO:0000313" key="3">
    <source>
        <dbReference type="EMBL" id="KAF4678017.1"/>
    </source>
</evidence>
<dbReference type="GO" id="GO:0034464">
    <property type="term" value="C:BBSome"/>
    <property type="evidence" value="ECO:0007669"/>
    <property type="project" value="InterPro"/>
</dbReference>
<reference evidence="3 4" key="1">
    <citation type="submission" date="2020-04" db="EMBL/GenBank/DDBJ databases">
        <title>Perkinsus chesapeaki whole genome sequence.</title>
        <authorList>
            <person name="Bogema D.R."/>
        </authorList>
    </citation>
    <scope>NUCLEOTIDE SEQUENCE [LARGE SCALE GENOMIC DNA]</scope>
    <source>
        <strain evidence="3">ATCC PRA-425</strain>
    </source>
</reference>
<dbReference type="OrthoDB" id="10262646at2759"/>
<evidence type="ECO:0000313" key="4">
    <source>
        <dbReference type="Proteomes" id="UP000591131"/>
    </source>
</evidence>
<dbReference type="InterPro" id="IPR055363">
    <property type="entry name" value="PTHB1_hp_dom"/>
</dbReference>
<accession>A0A7J6N365</accession>
<protein>
    <submittedName>
        <fullName evidence="3">Uncharacterized protein</fullName>
    </submittedName>
</protein>
<proteinExistence type="predicted"/>
<dbReference type="GO" id="GO:0060271">
    <property type="term" value="P:cilium assembly"/>
    <property type="evidence" value="ECO:0007669"/>
    <property type="project" value="TreeGrafter"/>
</dbReference>
<evidence type="ECO:0000259" key="2">
    <source>
        <dbReference type="Pfam" id="PF23339"/>
    </source>
</evidence>
<dbReference type="Proteomes" id="UP000591131">
    <property type="component" value="Unassembled WGS sequence"/>
</dbReference>
<dbReference type="InterPro" id="IPR026511">
    <property type="entry name" value="PTHB1"/>
</dbReference>
<sequence length="252" mass="28619">MEFGPLWVGLAELEKRCQLHFGGDAFKLTYLDSIPLQDYFAVMDDHFSVRRHLQMLRMSVDKKSRQYRETQKQLLVRLRDKQLSELNGLDELLEATYGGLIDTLDEIEDARMALRVIGGDLAAATELILGLMKWRFDMNDEDYQHLRQVMSSDGLLIASDAPTTDFDISSETENDDLMHPTQGWHERTESSIAKLLKTAGFTKSGKTETMILPQCRIAEDTELLKKLMTRLIDRLANGARPAPASAVVAQRE</sequence>